<dbReference type="InterPro" id="IPR006225">
    <property type="entry name" value="PsdUridine_synth_RluC/D"/>
</dbReference>
<dbReference type="CDD" id="cd00165">
    <property type="entry name" value="S4"/>
    <property type="match status" value="1"/>
</dbReference>
<comment type="function">
    <text evidence="5">Responsible for synthesis of pseudouridine from uracil.</text>
</comment>
<evidence type="ECO:0000256" key="1">
    <source>
        <dbReference type="ARBA" id="ARBA00010876"/>
    </source>
</evidence>
<dbReference type="InterPro" id="IPR002942">
    <property type="entry name" value="S4_RNA-bd"/>
</dbReference>
<evidence type="ECO:0000256" key="3">
    <source>
        <dbReference type="PIRSR" id="PIRSR606225-1"/>
    </source>
</evidence>
<dbReference type="InterPro" id="IPR020103">
    <property type="entry name" value="PsdUridine_synth_cat_dom_sf"/>
</dbReference>
<dbReference type="Gene3D" id="3.10.290.10">
    <property type="entry name" value="RNA-binding S4 domain"/>
    <property type="match status" value="1"/>
</dbReference>
<dbReference type="PROSITE" id="PS01129">
    <property type="entry name" value="PSI_RLU"/>
    <property type="match status" value="1"/>
</dbReference>
<evidence type="ECO:0000313" key="8">
    <source>
        <dbReference type="EMBL" id="KAB2929312.1"/>
    </source>
</evidence>
<dbReference type="Pfam" id="PF00849">
    <property type="entry name" value="PseudoU_synth_2"/>
    <property type="match status" value="1"/>
</dbReference>
<dbReference type="AlphaFoldDB" id="A0A833LZE6"/>
<evidence type="ECO:0000313" key="9">
    <source>
        <dbReference type="Proteomes" id="UP000460298"/>
    </source>
</evidence>
<feature type="region of interest" description="Disordered" evidence="6">
    <location>
        <begin position="306"/>
        <end position="333"/>
    </location>
</feature>
<feature type="domain" description="RNA-binding S4" evidence="7">
    <location>
        <begin position="15"/>
        <end position="75"/>
    </location>
</feature>
<dbReference type="GO" id="GO:0003723">
    <property type="term" value="F:RNA binding"/>
    <property type="evidence" value="ECO:0007669"/>
    <property type="project" value="UniProtKB-KW"/>
</dbReference>
<evidence type="ECO:0000256" key="2">
    <source>
        <dbReference type="ARBA" id="ARBA00023235"/>
    </source>
</evidence>
<dbReference type="InterPro" id="IPR006224">
    <property type="entry name" value="PsdUridine_synth_RluA-like_CS"/>
</dbReference>
<evidence type="ECO:0000259" key="7">
    <source>
        <dbReference type="SMART" id="SM00363"/>
    </source>
</evidence>
<feature type="active site" evidence="3">
    <location>
        <position position="149"/>
    </location>
</feature>
<dbReference type="SMART" id="SM00363">
    <property type="entry name" value="S4"/>
    <property type="match status" value="1"/>
</dbReference>
<dbReference type="PANTHER" id="PTHR21600">
    <property type="entry name" value="MITOCHONDRIAL RNA PSEUDOURIDINE SYNTHASE"/>
    <property type="match status" value="1"/>
</dbReference>
<dbReference type="InterPro" id="IPR050188">
    <property type="entry name" value="RluA_PseudoU_synthase"/>
</dbReference>
<comment type="similarity">
    <text evidence="1 5">Belongs to the pseudouridine synthase RluA family.</text>
</comment>
<dbReference type="GO" id="GO:0000455">
    <property type="term" value="P:enzyme-directed rRNA pseudouridine synthesis"/>
    <property type="evidence" value="ECO:0007669"/>
    <property type="project" value="TreeGrafter"/>
</dbReference>
<accession>A0A833LZE6</accession>
<dbReference type="InterPro" id="IPR006145">
    <property type="entry name" value="PsdUridine_synth_RsuA/RluA"/>
</dbReference>
<dbReference type="Gene3D" id="3.30.2350.10">
    <property type="entry name" value="Pseudouridine synthase"/>
    <property type="match status" value="1"/>
</dbReference>
<dbReference type="PROSITE" id="PS50889">
    <property type="entry name" value="S4"/>
    <property type="match status" value="1"/>
</dbReference>
<dbReference type="EMBL" id="WBUI01000033">
    <property type="protein sequence ID" value="KAB2929312.1"/>
    <property type="molecule type" value="Genomic_DNA"/>
</dbReference>
<evidence type="ECO:0000256" key="4">
    <source>
        <dbReference type="PROSITE-ProRule" id="PRU00182"/>
    </source>
</evidence>
<comment type="caution">
    <text evidence="8">The sequence shown here is derived from an EMBL/GenBank/DDBJ whole genome shotgun (WGS) entry which is preliminary data.</text>
</comment>
<feature type="compositionally biased region" description="Basic and acidic residues" evidence="6">
    <location>
        <begin position="311"/>
        <end position="327"/>
    </location>
</feature>
<dbReference type="GO" id="GO:0120159">
    <property type="term" value="F:rRNA pseudouridine synthase activity"/>
    <property type="evidence" value="ECO:0007669"/>
    <property type="project" value="UniProtKB-ARBA"/>
</dbReference>
<organism evidence="8 9">
    <name type="scientific">Leptonema illini</name>
    <dbReference type="NCBI Taxonomy" id="183"/>
    <lineage>
        <taxon>Bacteria</taxon>
        <taxon>Pseudomonadati</taxon>
        <taxon>Spirochaetota</taxon>
        <taxon>Spirochaetia</taxon>
        <taxon>Leptospirales</taxon>
        <taxon>Leptospiraceae</taxon>
        <taxon>Leptonema</taxon>
    </lineage>
</organism>
<dbReference type="Proteomes" id="UP000460298">
    <property type="component" value="Unassembled WGS sequence"/>
</dbReference>
<comment type="catalytic activity">
    <reaction evidence="5">
        <text>a uridine in RNA = a pseudouridine in RNA</text>
        <dbReference type="Rhea" id="RHEA:48348"/>
        <dbReference type="Rhea" id="RHEA-COMP:12068"/>
        <dbReference type="Rhea" id="RHEA-COMP:12069"/>
        <dbReference type="ChEBI" id="CHEBI:65314"/>
        <dbReference type="ChEBI" id="CHEBI:65315"/>
    </reaction>
</comment>
<dbReference type="SUPFAM" id="SSF55120">
    <property type="entry name" value="Pseudouridine synthase"/>
    <property type="match status" value="1"/>
</dbReference>
<reference evidence="8 9" key="1">
    <citation type="submission" date="2019-10" db="EMBL/GenBank/DDBJ databases">
        <title>Extracellular Electron Transfer in a Candidatus Methanoperedens spp. Enrichment Culture.</title>
        <authorList>
            <person name="Berger S."/>
            <person name="Rangel Shaw D."/>
            <person name="Berben T."/>
            <person name="In 'T Zandt M."/>
            <person name="Frank J."/>
            <person name="Reimann J."/>
            <person name="Jetten M.S.M."/>
            <person name="Welte C.U."/>
        </authorList>
    </citation>
    <scope>NUCLEOTIDE SEQUENCE [LARGE SCALE GENOMIC DNA]</scope>
    <source>
        <strain evidence="8">SB12</strain>
    </source>
</reference>
<name>A0A833LZE6_9LEPT</name>
<keyword evidence="2 5" id="KW-0413">Isomerase</keyword>
<dbReference type="SUPFAM" id="SSF55174">
    <property type="entry name" value="Alpha-L RNA-binding motif"/>
    <property type="match status" value="1"/>
</dbReference>
<dbReference type="CDD" id="cd02869">
    <property type="entry name" value="PseudoU_synth_RluA_like"/>
    <property type="match status" value="1"/>
</dbReference>
<evidence type="ECO:0000256" key="5">
    <source>
        <dbReference type="RuleBase" id="RU362028"/>
    </source>
</evidence>
<keyword evidence="4" id="KW-0694">RNA-binding</keyword>
<gene>
    <name evidence="8" type="ORF">F9K24_20180</name>
</gene>
<dbReference type="NCBIfam" id="TIGR00005">
    <property type="entry name" value="rluA_subfam"/>
    <property type="match status" value="1"/>
</dbReference>
<dbReference type="EC" id="5.4.99.-" evidence="5"/>
<dbReference type="PANTHER" id="PTHR21600:SF87">
    <property type="entry name" value="RNA PSEUDOURIDYLATE SYNTHASE DOMAIN-CONTAINING PROTEIN 1"/>
    <property type="match status" value="1"/>
</dbReference>
<protein>
    <recommendedName>
        <fullName evidence="5">Pseudouridine synthase</fullName>
        <ecNumber evidence="5">5.4.99.-</ecNumber>
    </recommendedName>
</protein>
<sequence>MSELKKIGFVCKEKGRLDKSLQRSISEAHISNSALRKAVFAGRITINGVVCRRPDFTVRPGDRIEGMVEEKGKRPAVTAPVIVYRDEFIIAVDKPAGLPTHKTSDPSRANLYDLLCSMLAEEKGMTERPSELRSELQPEKRPGLLHRLDAETSGLLLFTLRREMNASLAKQFEEHSIEKRYLALVSCSSRLPATWTCSDPILRAERKRNRYRTARPDEEAMSAVTHFRTVWQKDKVALIEARPVTGRPHQIRVHLSAGGTPIVGDTFYGKELNNRRDGNGRKEREEEAGRLMLHAYELVFEHPATGKRMTLRTEEPDFAEARSDKPKATGRKR</sequence>
<dbReference type="Pfam" id="PF01479">
    <property type="entry name" value="S4"/>
    <property type="match status" value="1"/>
</dbReference>
<proteinExistence type="inferred from homology"/>
<evidence type="ECO:0000256" key="6">
    <source>
        <dbReference type="SAM" id="MobiDB-lite"/>
    </source>
</evidence>
<dbReference type="InterPro" id="IPR036986">
    <property type="entry name" value="S4_RNA-bd_sf"/>
</dbReference>